<organism evidence="2 3">
    <name type="scientific">Rhodnius prolixus</name>
    <name type="common">Triatomid bug</name>
    <dbReference type="NCBI Taxonomy" id="13249"/>
    <lineage>
        <taxon>Eukaryota</taxon>
        <taxon>Metazoa</taxon>
        <taxon>Ecdysozoa</taxon>
        <taxon>Arthropoda</taxon>
        <taxon>Hexapoda</taxon>
        <taxon>Insecta</taxon>
        <taxon>Pterygota</taxon>
        <taxon>Neoptera</taxon>
        <taxon>Paraneoptera</taxon>
        <taxon>Hemiptera</taxon>
        <taxon>Heteroptera</taxon>
        <taxon>Panheteroptera</taxon>
        <taxon>Cimicomorpha</taxon>
        <taxon>Reduviidae</taxon>
        <taxon>Triatominae</taxon>
        <taxon>Rhodnius</taxon>
    </lineage>
</organism>
<dbReference type="Proteomes" id="UP000015103">
    <property type="component" value="Unassembled WGS sequence"/>
</dbReference>
<proteinExistence type="predicted"/>
<feature type="region of interest" description="Disordered" evidence="1">
    <location>
        <begin position="141"/>
        <end position="164"/>
    </location>
</feature>
<evidence type="ECO:0000313" key="2">
    <source>
        <dbReference type="EnsemblMetazoa" id="RPRC012196-PA"/>
    </source>
</evidence>
<evidence type="ECO:0000313" key="3">
    <source>
        <dbReference type="Proteomes" id="UP000015103"/>
    </source>
</evidence>
<dbReference type="InParanoid" id="T1I7C4"/>
<dbReference type="VEuPathDB" id="VectorBase:RPRC012196"/>
<name>T1I7C4_RHOPR</name>
<dbReference type="AlphaFoldDB" id="T1I7C4"/>
<dbReference type="EMBL" id="ACPB03000761">
    <property type="status" value="NOT_ANNOTATED_CDS"/>
    <property type="molecule type" value="Genomic_DNA"/>
</dbReference>
<keyword evidence="3" id="KW-1185">Reference proteome</keyword>
<feature type="region of interest" description="Disordered" evidence="1">
    <location>
        <begin position="84"/>
        <end position="126"/>
    </location>
</feature>
<dbReference type="HOGENOM" id="CLU_1623163_0_0_1"/>
<reference evidence="2" key="1">
    <citation type="submission" date="2015-05" db="UniProtKB">
        <authorList>
            <consortium name="EnsemblMetazoa"/>
        </authorList>
    </citation>
    <scope>IDENTIFICATION</scope>
</reference>
<accession>T1I7C4</accession>
<protein>
    <submittedName>
        <fullName evidence="2">Uncharacterized protein</fullName>
    </submittedName>
</protein>
<evidence type="ECO:0000256" key="1">
    <source>
        <dbReference type="SAM" id="MobiDB-lite"/>
    </source>
</evidence>
<dbReference type="EnsemblMetazoa" id="RPRC012196-RA">
    <property type="protein sequence ID" value="RPRC012196-PA"/>
    <property type="gene ID" value="RPRC012196"/>
</dbReference>
<feature type="compositionally biased region" description="Polar residues" evidence="1">
    <location>
        <begin position="84"/>
        <end position="107"/>
    </location>
</feature>
<sequence>MSGGTVETKAVPAPTRPKRTRMRRAITLWNPQSPLRTNNFETSSVHFVDECENDIYRRTSAVLVNSQTQTEDIPMDVSDCSSHCASRLPSPTDSINGNTTDRCSLSQEFDENELSTNSRMSDDDRLESLGRKVSEILINGNSLIEDSSSREDDDPPFSCGLRRK</sequence>